<organism evidence="2 3">
    <name type="scientific">Pseudoxanthomonas dokdonensis</name>
    <dbReference type="NCBI Taxonomy" id="344882"/>
    <lineage>
        <taxon>Bacteria</taxon>
        <taxon>Pseudomonadati</taxon>
        <taxon>Pseudomonadota</taxon>
        <taxon>Gammaproteobacteria</taxon>
        <taxon>Lysobacterales</taxon>
        <taxon>Lysobacteraceae</taxon>
        <taxon>Pseudoxanthomonas</taxon>
    </lineage>
</organism>
<dbReference type="OrthoDB" id="9809379at2"/>
<dbReference type="InterPro" id="IPR009057">
    <property type="entry name" value="Homeodomain-like_sf"/>
</dbReference>
<evidence type="ECO:0000313" key="3">
    <source>
        <dbReference type="Proteomes" id="UP000052052"/>
    </source>
</evidence>
<dbReference type="AlphaFoldDB" id="A0A0R0CKM2"/>
<dbReference type="PATRIC" id="fig|344882.3.peg.2463"/>
<dbReference type="PANTHER" id="PTHR23077">
    <property type="entry name" value="AAA-FAMILY ATPASE"/>
    <property type="match status" value="1"/>
</dbReference>
<gene>
    <name evidence="2" type="ORF">ABB29_05640</name>
</gene>
<dbReference type="SUPFAM" id="SSF52540">
    <property type="entry name" value="P-loop containing nucleoside triphosphate hydrolases"/>
    <property type="match status" value="1"/>
</dbReference>
<dbReference type="GO" id="GO:0005524">
    <property type="term" value="F:ATP binding"/>
    <property type="evidence" value="ECO:0007669"/>
    <property type="project" value="InterPro"/>
</dbReference>
<dbReference type="STRING" id="344882.ABB29_05640"/>
<proteinExistence type="predicted"/>
<feature type="domain" description="AAA+ ATPase" evidence="1">
    <location>
        <begin position="126"/>
        <end position="256"/>
    </location>
</feature>
<dbReference type="InterPro" id="IPR003959">
    <property type="entry name" value="ATPase_AAA_core"/>
</dbReference>
<comment type="caution">
    <text evidence="2">The sequence shown here is derived from an EMBL/GenBank/DDBJ whole genome shotgun (WGS) entry which is preliminary data.</text>
</comment>
<dbReference type="Proteomes" id="UP000052052">
    <property type="component" value="Unassembled WGS sequence"/>
</dbReference>
<evidence type="ECO:0000313" key="2">
    <source>
        <dbReference type="EMBL" id="KRG70553.1"/>
    </source>
</evidence>
<dbReference type="Gene3D" id="3.40.50.300">
    <property type="entry name" value="P-loop containing nucleotide triphosphate hydrolases"/>
    <property type="match status" value="1"/>
</dbReference>
<dbReference type="Gene3D" id="1.10.10.60">
    <property type="entry name" value="Homeodomain-like"/>
    <property type="match status" value="1"/>
</dbReference>
<dbReference type="SUPFAM" id="SSF46689">
    <property type="entry name" value="Homeodomain-like"/>
    <property type="match status" value="1"/>
</dbReference>
<dbReference type="InterPro" id="IPR003593">
    <property type="entry name" value="AAA+_ATPase"/>
</dbReference>
<sequence length="363" mass="39214">MTAPSSEAEWLALVREGCAGNAPAFQLRLSRLIARLRREKSALAPLLAKALTEANSSRLTLARDAAAQQALVSPVDLDSNLALSTVQFPAFVEHTPVWPPAVEESLDGLVREWQNADRLREAGLSPSGTLLLSGPPGVGKTLAATYVAEQLHYPLITLNLAAAVNSLLGKTGANLTRVLAHAKAQPCVLLLDEFDALAKRRDDGQDVGELKRVVNVLLQAIDEWPGTSLLVAATNHEELLDRAVFRRFDLWLRFPESTARQVETLLSKLGAGHAVARQMAPALAGKPLSDASRLVMRARREIALGGGELDEVLMRLALPGATDRSERDRLLQVMRLHADGLSMRAIAKQVGVSAATVSRWLNK</sequence>
<dbReference type="SMART" id="SM00382">
    <property type="entry name" value="AAA"/>
    <property type="match status" value="1"/>
</dbReference>
<name>A0A0R0CKM2_9GAMM</name>
<dbReference type="GO" id="GO:0016887">
    <property type="term" value="F:ATP hydrolysis activity"/>
    <property type="evidence" value="ECO:0007669"/>
    <property type="project" value="InterPro"/>
</dbReference>
<dbReference type="InterPro" id="IPR027417">
    <property type="entry name" value="P-loop_NTPase"/>
</dbReference>
<accession>A0A0R0CKM2</accession>
<keyword evidence="3" id="KW-1185">Reference proteome</keyword>
<reference evidence="2 3" key="1">
    <citation type="submission" date="2015-05" db="EMBL/GenBank/DDBJ databases">
        <title>Genome sequencing and analysis of members of genus Stenotrophomonas.</title>
        <authorList>
            <person name="Patil P.P."/>
            <person name="Midha S."/>
            <person name="Patil P.B."/>
        </authorList>
    </citation>
    <scope>NUCLEOTIDE SEQUENCE [LARGE SCALE GENOMIC DNA]</scope>
    <source>
        <strain evidence="2 3">DSM 21858</strain>
    </source>
</reference>
<evidence type="ECO:0000259" key="1">
    <source>
        <dbReference type="SMART" id="SM00382"/>
    </source>
</evidence>
<dbReference type="CDD" id="cd19481">
    <property type="entry name" value="RecA-like_protease"/>
    <property type="match status" value="1"/>
</dbReference>
<dbReference type="RefSeq" id="WP_057657641.1">
    <property type="nucleotide sequence ID" value="NZ_LDJL01000005.1"/>
</dbReference>
<dbReference type="Pfam" id="PF13384">
    <property type="entry name" value="HTH_23"/>
    <property type="match status" value="1"/>
</dbReference>
<protein>
    <submittedName>
        <fullName evidence="2">Fis family transcriptional regulator</fullName>
    </submittedName>
</protein>
<dbReference type="EMBL" id="LDJL01000005">
    <property type="protein sequence ID" value="KRG70553.1"/>
    <property type="molecule type" value="Genomic_DNA"/>
</dbReference>
<dbReference type="PANTHER" id="PTHR23077:SF198">
    <property type="entry name" value="ATP-DEPENDENT ZINC METALLOPROTEASE FTSH"/>
    <property type="match status" value="1"/>
</dbReference>
<dbReference type="Pfam" id="PF00004">
    <property type="entry name" value="AAA"/>
    <property type="match status" value="1"/>
</dbReference>
<dbReference type="InterPro" id="IPR050168">
    <property type="entry name" value="AAA_ATPase_domain"/>
</dbReference>